<dbReference type="AlphaFoldDB" id="A0A9N9ED38"/>
<gene>
    <name evidence="1" type="ORF">PBRASI_LOCUS11497</name>
</gene>
<dbReference type="OrthoDB" id="2437705at2759"/>
<dbReference type="EMBL" id="CAJVPI010005651">
    <property type="protein sequence ID" value="CAG8674974.1"/>
    <property type="molecule type" value="Genomic_DNA"/>
</dbReference>
<dbReference type="Proteomes" id="UP000789739">
    <property type="component" value="Unassembled WGS sequence"/>
</dbReference>
<reference evidence="1" key="1">
    <citation type="submission" date="2021-06" db="EMBL/GenBank/DDBJ databases">
        <authorList>
            <person name="Kallberg Y."/>
            <person name="Tangrot J."/>
            <person name="Rosling A."/>
        </authorList>
    </citation>
    <scope>NUCLEOTIDE SEQUENCE</scope>
    <source>
        <strain evidence="1">BR232B</strain>
    </source>
</reference>
<name>A0A9N9ED38_9GLOM</name>
<keyword evidence="2" id="KW-1185">Reference proteome</keyword>
<proteinExistence type="predicted"/>
<organism evidence="1 2">
    <name type="scientific">Paraglomus brasilianum</name>
    <dbReference type="NCBI Taxonomy" id="144538"/>
    <lineage>
        <taxon>Eukaryota</taxon>
        <taxon>Fungi</taxon>
        <taxon>Fungi incertae sedis</taxon>
        <taxon>Mucoromycota</taxon>
        <taxon>Glomeromycotina</taxon>
        <taxon>Glomeromycetes</taxon>
        <taxon>Paraglomerales</taxon>
        <taxon>Paraglomeraceae</taxon>
        <taxon>Paraglomus</taxon>
    </lineage>
</organism>
<evidence type="ECO:0000313" key="2">
    <source>
        <dbReference type="Proteomes" id="UP000789739"/>
    </source>
</evidence>
<feature type="non-terminal residue" evidence="1">
    <location>
        <position position="47"/>
    </location>
</feature>
<evidence type="ECO:0000313" key="1">
    <source>
        <dbReference type="EMBL" id="CAG8674974.1"/>
    </source>
</evidence>
<comment type="caution">
    <text evidence="1">The sequence shown here is derived from an EMBL/GenBank/DDBJ whole genome shotgun (WGS) entry which is preliminary data.</text>
</comment>
<sequence>MELYSEIARLALTDDEKTRLRVRFTENPNIESKAQAVLPTCGNDNLK</sequence>
<accession>A0A9N9ED38</accession>
<protein>
    <submittedName>
        <fullName evidence="1">8532_t:CDS:1</fullName>
    </submittedName>
</protein>